<accession>A0A5K1UC77</accession>
<dbReference type="GO" id="GO:0006511">
    <property type="term" value="P:ubiquitin-dependent protein catabolic process"/>
    <property type="evidence" value="ECO:0007669"/>
    <property type="project" value="TreeGrafter"/>
</dbReference>
<dbReference type="InterPro" id="IPR011050">
    <property type="entry name" value="Pectin_lyase_fold/virulence"/>
</dbReference>
<dbReference type="InterPro" id="IPR039448">
    <property type="entry name" value="Beta_helix"/>
</dbReference>
<dbReference type="InterPro" id="IPR006626">
    <property type="entry name" value="PbH1"/>
</dbReference>
<protein>
    <recommendedName>
        <fullName evidence="4">Right handed beta helix domain-containing protein</fullName>
    </recommendedName>
</protein>
<dbReference type="InterPro" id="IPR012334">
    <property type="entry name" value="Pectin_lyas_fold"/>
</dbReference>
<evidence type="ECO:0000256" key="1">
    <source>
        <dbReference type="ARBA" id="ARBA00004906"/>
    </source>
</evidence>
<feature type="domain" description="Right handed beta helix" evidence="4">
    <location>
        <begin position="124"/>
        <end position="264"/>
    </location>
</feature>
<dbReference type="VEuPathDB" id="AmoebaDB:KM1_231770"/>
<keyword evidence="3" id="KW-0833">Ubl conjugation pathway</keyword>
<dbReference type="SUPFAM" id="SSF51126">
    <property type="entry name" value="Pectin lyase-like"/>
    <property type="match status" value="3"/>
</dbReference>
<dbReference type="VEuPathDB" id="AmoebaDB:EHI7A_007200"/>
<gene>
    <name evidence="5" type="ORF">CL6EHI_103420</name>
</gene>
<name>A0A5K1UC77_ENTHI</name>
<dbReference type="InterPro" id="IPR051550">
    <property type="entry name" value="SCF-Subunits/Alg-Epimerases"/>
</dbReference>
<keyword evidence="2" id="KW-0677">Repeat</keyword>
<dbReference type="PANTHER" id="PTHR22990">
    <property type="entry name" value="F-BOX ONLY PROTEIN"/>
    <property type="match status" value="1"/>
</dbReference>
<dbReference type="NCBIfam" id="TIGR03804">
    <property type="entry name" value="para_beta_helix"/>
    <property type="match status" value="1"/>
</dbReference>
<proteinExistence type="predicted"/>
<dbReference type="Pfam" id="PF13229">
    <property type="entry name" value="Beta_helix"/>
    <property type="match status" value="2"/>
</dbReference>
<dbReference type="InterPro" id="IPR022441">
    <property type="entry name" value="Para_beta_helix_rpt-2"/>
</dbReference>
<evidence type="ECO:0000256" key="3">
    <source>
        <dbReference type="ARBA" id="ARBA00022786"/>
    </source>
</evidence>
<dbReference type="VEuPathDB" id="AmoebaDB:EHI_103420"/>
<organism evidence="5 6">
    <name type="scientific">Entamoeba histolytica</name>
    <dbReference type="NCBI Taxonomy" id="5759"/>
    <lineage>
        <taxon>Eukaryota</taxon>
        <taxon>Amoebozoa</taxon>
        <taxon>Evosea</taxon>
        <taxon>Archamoebae</taxon>
        <taxon>Mastigamoebida</taxon>
        <taxon>Entamoebidae</taxon>
        <taxon>Entamoeba</taxon>
    </lineage>
</organism>
<comment type="pathway">
    <text evidence="1">Protein modification; protein ubiquitination.</text>
</comment>
<dbReference type="Gene3D" id="2.160.20.10">
    <property type="entry name" value="Single-stranded right-handed beta-helix, Pectin lyase-like"/>
    <property type="match status" value="2"/>
</dbReference>
<sequence>MGQVPSKKGMNKIYVGPKRKRQHIAEAVRGAQPNSYIFVESGKYEETEPIVIDKSVIIIGLVEEGGSNVVVKTDSSACLLMSTAEKVFIQNIDFTTSASMKPVIDVQQGEIILEQCGICNGEEGIIMSPHSSSLTMIKCNVTQCSKVGVACDGEETSILIDKSTFRDCGTGISISQGSNPLISESLISQCGTGIYVTENGRGCIIDCTISLNKKPGILTHSGGNPVIINTKVIDGTSNGLFVKNKGKGVMIDCEISKNYLPGIASCEEGNPCIVHSNIKEGKNAGVFVYENGKGLFASCTMKENTMPGIEVRGSGNPIVVDSDISRGQSNGIYLHNKADGIFVRTSVTENALPGMAIRTGANPLVYDCNLVAGKDYALFVSDKGQGLIVNSTIEGCSAQPVGTQEGNCTIHGGKIIDGKKNNVQEWLEKIPEGLGLLAEDIPDFSLVQ</sequence>
<comment type="caution">
    <text evidence="5">The sequence shown here is derived from an EMBL/GenBank/DDBJ whole genome shotgun (WGS) entry which is preliminary data.</text>
</comment>
<feature type="domain" description="Right handed beta helix" evidence="4">
    <location>
        <begin position="272"/>
        <end position="412"/>
    </location>
</feature>
<evidence type="ECO:0000256" key="2">
    <source>
        <dbReference type="ARBA" id="ARBA00022737"/>
    </source>
</evidence>
<reference evidence="5 6" key="1">
    <citation type="submission" date="2016-05" db="EMBL/GenBank/DDBJ databases">
        <title>First whole genome sequencing of Entamoeba histolytica HM1:IMSS-clone-6.</title>
        <authorList>
            <person name="Mukherjee Avik.K."/>
            <person name="Izumyama S."/>
            <person name="Nakada-Tsukui K."/>
            <person name="Nozaki T."/>
        </authorList>
    </citation>
    <scope>NUCLEOTIDE SEQUENCE [LARGE SCALE GENOMIC DNA]</scope>
    <source>
        <strain evidence="5 6">HM1:IMSS clone 6</strain>
    </source>
</reference>
<evidence type="ECO:0000313" key="6">
    <source>
        <dbReference type="Proteomes" id="UP000078387"/>
    </source>
</evidence>
<dbReference type="Proteomes" id="UP000078387">
    <property type="component" value="Unassembled WGS sequence"/>
</dbReference>
<evidence type="ECO:0000259" key="4">
    <source>
        <dbReference type="Pfam" id="PF13229"/>
    </source>
</evidence>
<dbReference type="SMART" id="SM00710">
    <property type="entry name" value="PbH1"/>
    <property type="match status" value="9"/>
</dbReference>
<dbReference type="EMBL" id="BDEQ01000001">
    <property type="protein sequence ID" value="GAT92683.1"/>
    <property type="molecule type" value="Genomic_DNA"/>
</dbReference>
<dbReference type="PANTHER" id="PTHR22990:SF15">
    <property type="entry name" value="F-BOX ONLY PROTEIN 10"/>
    <property type="match status" value="1"/>
</dbReference>
<evidence type="ECO:0000313" key="5">
    <source>
        <dbReference type="EMBL" id="GAT92683.1"/>
    </source>
</evidence>
<dbReference type="VEuPathDB" id="AmoebaDB:EHI8A_156840"/>
<dbReference type="OMA" id="NTISHNV"/>
<dbReference type="FunFam" id="2.160.20.10:FF:000073">
    <property type="entry name" value="F-box domain containing protein, putative"/>
    <property type="match status" value="1"/>
</dbReference>
<dbReference type="VEuPathDB" id="AmoebaDB:EHI5A_173240"/>
<dbReference type="AlphaFoldDB" id="A0A5K1UC77"/>